<dbReference type="PANTHER" id="PTHR13832">
    <property type="entry name" value="PROTEIN PHOSPHATASE 2C"/>
    <property type="match status" value="1"/>
</dbReference>
<gene>
    <name evidence="2" type="ORF">DFH08DRAFT_998874</name>
</gene>
<dbReference type="PANTHER" id="PTHR13832:SF792">
    <property type="entry name" value="GM14286P"/>
    <property type="match status" value="1"/>
</dbReference>
<dbReference type="SUPFAM" id="SSF81606">
    <property type="entry name" value="PP2C-like"/>
    <property type="match status" value="1"/>
</dbReference>
<dbReference type="Proteomes" id="UP001218218">
    <property type="component" value="Unassembled WGS sequence"/>
</dbReference>
<keyword evidence="3" id="KW-1185">Reference proteome</keyword>
<dbReference type="GO" id="GO:0004722">
    <property type="term" value="F:protein serine/threonine phosphatase activity"/>
    <property type="evidence" value="ECO:0007669"/>
    <property type="project" value="InterPro"/>
</dbReference>
<dbReference type="AlphaFoldDB" id="A0AAD7A4B1"/>
<dbReference type="SMART" id="SM00332">
    <property type="entry name" value="PP2Cc"/>
    <property type="match status" value="1"/>
</dbReference>
<dbReference type="InterPro" id="IPR001932">
    <property type="entry name" value="PPM-type_phosphatase-like_dom"/>
</dbReference>
<accession>A0AAD7A4B1</accession>
<dbReference type="PROSITE" id="PS51746">
    <property type="entry name" value="PPM_2"/>
    <property type="match status" value="1"/>
</dbReference>
<feature type="domain" description="PPM-type phosphatase" evidence="1">
    <location>
        <begin position="16"/>
        <end position="337"/>
    </location>
</feature>
<dbReference type="InterPro" id="IPR036457">
    <property type="entry name" value="PPM-type-like_dom_sf"/>
</dbReference>
<reference evidence="2" key="1">
    <citation type="submission" date="2023-03" db="EMBL/GenBank/DDBJ databases">
        <title>Massive genome expansion in bonnet fungi (Mycena s.s.) driven by repeated elements and novel gene families across ecological guilds.</title>
        <authorList>
            <consortium name="Lawrence Berkeley National Laboratory"/>
            <person name="Harder C.B."/>
            <person name="Miyauchi S."/>
            <person name="Viragh M."/>
            <person name="Kuo A."/>
            <person name="Thoen E."/>
            <person name="Andreopoulos B."/>
            <person name="Lu D."/>
            <person name="Skrede I."/>
            <person name="Drula E."/>
            <person name="Henrissat B."/>
            <person name="Morin E."/>
            <person name="Kohler A."/>
            <person name="Barry K."/>
            <person name="LaButti K."/>
            <person name="Morin E."/>
            <person name="Salamov A."/>
            <person name="Lipzen A."/>
            <person name="Mereny Z."/>
            <person name="Hegedus B."/>
            <person name="Baldrian P."/>
            <person name="Stursova M."/>
            <person name="Weitz H."/>
            <person name="Taylor A."/>
            <person name="Grigoriev I.V."/>
            <person name="Nagy L.G."/>
            <person name="Martin F."/>
            <person name="Kauserud H."/>
        </authorList>
    </citation>
    <scope>NUCLEOTIDE SEQUENCE</scope>
    <source>
        <strain evidence="2">CBHHK002</strain>
    </source>
</reference>
<organism evidence="2 3">
    <name type="scientific">Mycena albidolilacea</name>
    <dbReference type="NCBI Taxonomy" id="1033008"/>
    <lineage>
        <taxon>Eukaryota</taxon>
        <taxon>Fungi</taxon>
        <taxon>Dikarya</taxon>
        <taxon>Basidiomycota</taxon>
        <taxon>Agaricomycotina</taxon>
        <taxon>Agaricomycetes</taxon>
        <taxon>Agaricomycetidae</taxon>
        <taxon>Agaricales</taxon>
        <taxon>Marasmiineae</taxon>
        <taxon>Mycenaceae</taxon>
        <taxon>Mycena</taxon>
    </lineage>
</organism>
<evidence type="ECO:0000259" key="1">
    <source>
        <dbReference type="PROSITE" id="PS51746"/>
    </source>
</evidence>
<evidence type="ECO:0000313" key="3">
    <source>
        <dbReference type="Proteomes" id="UP001218218"/>
    </source>
</evidence>
<dbReference type="Gene3D" id="3.60.40.10">
    <property type="entry name" value="PPM-type phosphatase domain"/>
    <property type="match status" value="1"/>
</dbReference>
<comment type="caution">
    <text evidence="2">The sequence shown here is derived from an EMBL/GenBank/DDBJ whole genome shotgun (WGS) entry which is preliminary data.</text>
</comment>
<name>A0AAD7A4B1_9AGAR</name>
<sequence>MTHNANSVNSAPIIFGTHVASRPGYCAGAGIGASEDRYCVEEWVMLDGTWTFAAVFDGRNGSAAADFVLKTLPPLLETSLSASLAAATHLDDKVVGDLLSDAITSVDSLICAQFLSLVEGVALDTALDEDIAVRLSASEGHAIHVANLGYCDASNYVPSLSEESPLTIQTVLYTSDQTGSSWQSQILFSLHNCRNPAEVARLQREHSGETGAVSDKLSGLPELVDHNHMPPYLSNVPEILHAHSSPSNAAEKFLFIASDGLCDLVERIHLDKGTPEKSLLAQPWGAVASAARKNGKNMAVEIWDAFGGDGGDNRFQEVLDDKFVGRVDDTTIIVVPL</sequence>
<dbReference type="InterPro" id="IPR015655">
    <property type="entry name" value="PP2C"/>
</dbReference>
<proteinExistence type="predicted"/>
<dbReference type="EMBL" id="JARIHO010000016">
    <property type="protein sequence ID" value="KAJ7349243.1"/>
    <property type="molecule type" value="Genomic_DNA"/>
</dbReference>
<protein>
    <recommendedName>
        <fullName evidence="1">PPM-type phosphatase domain-containing protein</fullName>
    </recommendedName>
</protein>
<evidence type="ECO:0000313" key="2">
    <source>
        <dbReference type="EMBL" id="KAJ7349243.1"/>
    </source>
</evidence>